<feature type="coiled-coil region" evidence="4">
    <location>
        <begin position="1222"/>
        <end position="1383"/>
    </location>
</feature>
<comment type="subcellular location">
    <subcellularLocation>
        <location evidence="1">Golgi apparatus</location>
    </subcellularLocation>
</comment>
<keyword evidence="2" id="KW-0333">Golgi apparatus</keyword>
<dbReference type="GO" id="GO:0007030">
    <property type="term" value="P:Golgi organization"/>
    <property type="evidence" value="ECO:0007669"/>
    <property type="project" value="TreeGrafter"/>
</dbReference>
<dbReference type="EMBL" id="VSWD01000009">
    <property type="protein sequence ID" value="KAK3093131.1"/>
    <property type="molecule type" value="Genomic_DNA"/>
</dbReference>
<dbReference type="PANTHER" id="PTHR18921:SF2">
    <property type="entry name" value="THYROID RECEPTOR-INTERACTING PROTEIN 11"/>
    <property type="match status" value="1"/>
</dbReference>
<protein>
    <recommendedName>
        <fullName evidence="6">GRIP domain-containing protein</fullName>
    </recommendedName>
</protein>
<sequence>MSWLGGSISSLTGQLSNLTKDILTEGTEEVTDHLTELRIAQEKITECQSIISSQKSENERLRRINHELEEKAESAELQINSISREYRSLLEEKEKEVNSLKQSHQEILSHQLSPAPYDGDPQDHAHHPRDVYSGGDFGEDHLDFGDNISMQHEINRLTKEVRRLQTEIKHWKSQVNPGEVKQEKADDGKENADLKKRINELEDQLRHEREDRQHEVATLQDVHAQKMATLRKKLKTEISQYKETIMQLEEQVQKETTDGNKADVSAEEVDKLKQELNDKDTELSALRLEHEKVCSGLRTTKFRLLDLLDANHAQSLDLLCDIHELRRQMNSGIKSRREAFLQEKQDLVNQMITSGSELKELRGTVEALECEQEKVTMETDSIVENLGSTEHQELTKGIMDSLEKENLVLKKRNLEQQEQITLLERAMKTVNEERVISESSRSQGDGESRGSMETTDADVQSLTSDLSILTNRNKELDTEVSDLKQQISKYEQEIQQFELVKSDWISEKEALEGVLVQLRDQLREKENSLNIIEAQKGLEEAQKQGRKNLSKQKDNNRELIKEDSQDYGSESELSSNGDIGEDIQKLDQQVELLTQANAELENERDALLKDKLQLEQEVLSLKDEGISGKNNTLSPDLVSKLETEIENLKKENLALEATIKECKGLETLLADRDKEIDELQEEKNALEQSLEELDSQHQEAMEQVIKIRNDLQKNVQDLRTEICDKSDNRKKVMEEMVVQTVQNNYTAVDGEVKEKTSGMSDEHIVQQLEDLQALLQDKDQVIAELQKNNASVLKMLEAKSLTLGGDKTLVDVHRLEGEVRSLKIEKEQILAVMNEKSREASNLKSEVHRLMNVISAEKVALEKLQQDNNELTRTREKEKSPVEEMQKEALQNLSRIIRDKDMEIEALRQKNETLLAVLQESPNNEGDAGQLSGLMQDKENLTKQLSALQSEREQMITYLNQKHQESIAYHNEIQRLTAYINTETEQNQQVKQDYANLVPQFEDKKQALLKAQNDLINHKQKFTELELKYGELLQRTNASETIDMTSYNAKVEEVKNLQQSQQELMESLKDKEHKIQELESRLSDLSSEHSVSEQQSHEQTSQLHILKETNNRLTLALQEKEFELTSLTEKCRTFSELLESKAGEESQVNRMMAENENILQQARQIQQERDQAIMALKQRQIENDEMSKEILKLREKDVKSTRELDRLRAHLLQVEEGYTREALEAEEREKDLRTRLAVAEERLLTSSSAIETVNQQASLQTESLQQQLRTLATQRDQAYLQVSGLQDQVQQYAASLTNLQMVLEQFQQEKESQVSLEIEHYQKEVMTLKEKVAHLSNELAVTKENLQQAEEGLEAASRLSEQLDRKEEAILALKEEVLDRERALAASEEKMKDLQKMTDGKVDKLVVRNLLLGYLTTSKDKQPVALRAVGGVLGFTEEDFLKVSSPGKSWMPGFLRFGSAPPVTPTQTPPTTPIRTLPPGGHSTPRIDKSFSELFVKFLEAESTPTQTMRLPAEEMVKEVQRQKESYKPTHNPFTAPRHVAMPTGGHDTSLQRGSPILMSNTPVSPTINLFTPSFPSEFTSVQASSTRTSNPNTSSAILKDVLGSR</sequence>
<evidence type="ECO:0000256" key="5">
    <source>
        <dbReference type="SAM" id="MobiDB-lite"/>
    </source>
</evidence>
<feature type="compositionally biased region" description="Pro residues" evidence="5">
    <location>
        <begin position="1462"/>
        <end position="1472"/>
    </location>
</feature>
<comment type="caution">
    <text evidence="7">The sequence shown here is derived from an EMBL/GenBank/DDBJ whole genome shotgun (WGS) entry which is preliminary data.</text>
</comment>
<feature type="region of interest" description="Disordered" evidence="5">
    <location>
        <begin position="1459"/>
        <end position="1483"/>
    </location>
</feature>
<evidence type="ECO:0000313" key="7">
    <source>
        <dbReference type="EMBL" id="KAK3093131.1"/>
    </source>
</evidence>
<evidence type="ECO:0000256" key="3">
    <source>
        <dbReference type="ARBA" id="ARBA00023054"/>
    </source>
</evidence>
<feature type="coiled-coil region" evidence="4">
    <location>
        <begin position="826"/>
        <end position="958"/>
    </location>
</feature>
<feature type="region of interest" description="Disordered" evidence="5">
    <location>
        <begin position="1081"/>
        <end position="1102"/>
    </location>
</feature>
<dbReference type="InterPro" id="IPR000237">
    <property type="entry name" value="GRIP_dom"/>
</dbReference>
<name>A0AA89C3D0_PINIB</name>
<evidence type="ECO:0000259" key="6">
    <source>
        <dbReference type="PROSITE" id="PS50913"/>
    </source>
</evidence>
<feature type="compositionally biased region" description="Low complexity" evidence="5">
    <location>
        <begin position="1585"/>
        <end position="1596"/>
    </location>
</feature>
<dbReference type="PANTHER" id="PTHR18921">
    <property type="entry name" value="MYOSIN HEAVY CHAIN - RELATED"/>
    <property type="match status" value="1"/>
</dbReference>
<feature type="coiled-coil region" evidence="4">
    <location>
        <begin position="358"/>
        <end position="433"/>
    </location>
</feature>
<evidence type="ECO:0000256" key="2">
    <source>
        <dbReference type="ARBA" id="ARBA00023034"/>
    </source>
</evidence>
<dbReference type="GO" id="GO:0006888">
    <property type="term" value="P:endoplasmic reticulum to Golgi vesicle-mediated transport"/>
    <property type="evidence" value="ECO:0007669"/>
    <property type="project" value="TreeGrafter"/>
</dbReference>
<evidence type="ECO:0000256" key="4">
    <source>
        <dbReference type="SAM" id="Coils"/>
    </source>
</evidence>
<feature type="region of interest" description="Disordered" evidence="5">
    <location>
        <begin position="540"/>
        <end position="580"/>
    </location>
</feature>
<reference evidence="7" key="1">
    <citation type="submission" date="2019-08" db="EMBL/GenBank/DDBJ databases">
        <title>The improved chromosome-level genome for the pearl oyster Pinctada fucata martensii using PacBio sequencing and Hi-C.</title>
        <authorList>
            <person name="Zheng Z."/>
        </authorList>
    </citation>
    <scope>NUCLEOTIDE SEQUENCE</scope>
    <source>
        <strain evidence="7">ZZ-2019</strain>
        <tissue evidence="7">Adductor muscle</tissue>
    </source>
</reference>
<dbReference type="GO" id="GO:0005794">
    <property type="term" value="C:Golgi apparatus"/>
    <property type="evidence" value="ECO:0007669"/>
    <property type="project" value="UniProtKB-SubCell"/>
</dbReference>
<gene>
    <name evidence="7" type="ORF">FSP39_011514</name>
</gene>
<keyword evidence="3 4" id="KW-0175">Coiled coil</keyword>
<proteinExistence type="predicted"/>
<feature type="coiled-coil region" evidence="4">
    <location>
        <begin position="583"/>
        <end position="721"/>
    </location>
</feature>
<organism evidence="7 8">
    <name type="scientific">Pinctada imbricata</name>
    <name type="common">Atlantic pearl-oyster</name>
    <name type="synonym">Pinctada martensii</name>
    <dbReference type="NCBI Taxonomy" id="66713"/>
    <lineage>
        <taxon>Eukaryota</taxon>
        <taxon>Metazoa</taxon>
        <taxon>Spiralia</taxon>
        <taxon>Lophotrochozoa</taxon>
        <taxon>Mollusca</taxon>
        <taxon>Bivalvia</taxon>
        <taxon>Autobranchia</taxon>
        <taxon>Pteriomorphia</taxon>
        <taxon>Pterioida</taxon>
        <taxon>Pterioidea</taxon>
        <taxon>Pteriidae</taxon>
        <taxon>Pinctada</taxon>
    </lineage>
</organism>
<dbReference type="Proteomes" id="UP001186944">
    <property type="component" value="Unassembled WGS sequence"/>
</dbReference>
<feature type="compositionally biased region" description="Low complexity" evidence="5">
    <location>
        <begin position="1092"/>
        <end position="1102"/>
    </location>
</feature>
<feature type="compositionally biased region" description="Basic and acidic residues" evidence="5">
    <location>
        <begin position="121"/>
        <end position="130"/>
    </location>
</feature>
<evidence type="ECO:0000313" key="8">
    <source>
        <dbReference type="Proteomes" id="UP001186944"/>
    </source>
</evidence>
<feature type="coiled-coil region" evidence="4">
    <location>
        <begin position="51"/>
        <end position="110"/>
    </location>
</feature>
<feature type="compositionally biased region" description="Polar residues" evidence="5">
    <location>
        <begin position="566"/>
        <end position="577"/>
    </location>
</feature>
<evidence type="ECO:0000256" key="1">
    <source>
        <dbReference type="ARBA" id="ARBA00004555"/>
    </source>
</evidence>
<feature type="region of interest" description="Disordered" evidence="5">
    <location>
        <begin position="433"/>
        <end position="461"/>
    </location>
</feature>
<keyword evidence="8" id="KW-1185">Reference proteome</keyword>
<feature type="compositionally biased region" description="Basic and acidic residues" evidence="5">
    <location>
        <begin position="1081"/>
        <end position="1091"/>
    </location>
</feature>
<feature type="compositionally biased region" description="Basic and acidic residues" evidence="5">
    <location>
        <begin position="551"/>
        <end position="564"/>
    </location>
</feature>
<feature type="region of interest" description="Disordered" evidence="5">
    <location>
        <begin position="1581"/>
        <end position="1606"/>
    </location>
</feature>
<accession>A0AA89C3D0</accession>
<feature type="domain" description="GRIP" evidence="6">
    <location>
        <begin position="1397"/>
        <end position="1446"/>
    </location>
</feature>
<dbReference type="PROSITE" id="PS50913">
    <property type="entry name" value="GRIP"/>
    <property type="match status" value="1"/>
</dbReference>
<feature type="region of interest" description="Disordered" evidence="5">
    <location>
        <begin position="112"/>
        <end position="136"/>
    </location>
</feature>
<dbReference type="GO" id="GO:0031267">
    <property type="term" value="F:small GTPase binding"/>
    <property type="evidence" value="ECO:0007669"/>
    <property type="project" value="TreeGrafter"/>
</dbReference>
<feature type="compositionally biased region" description="Polar residues" evidence="5">
    <location>
        <begin position="451"/>
        <end position="461"/>
    </location>
</feature>
<feature type="coiled-coil region" evidence="4">
    <location>
        <begin position="147"/>
        <end position="289"/>
    </location>
</feature>